<proteinExistence type="predicted"/>
<dbReference type="Pfam" id="PF00583">
    <property type="entry name" value="Acetyltransf_1"/>
    <property type="match status" value="1"/>
</dbReference>
<evidence type="ECO:0000313" key="4">
    <source>
        <dbReference type="EMBL" id="AJD39489.1"/>
    </source>
</evidence>
<gene>
    <name evidence="4" type="ORF">RGR602_CH00114</name>
</gene>
<protein>
    <submittedName>
        <fullName evidence="4">GCN5-related N-acetyltransferase protein</fullName>
    </submittedName>
</protein>
<accession>A0A0B4WVF3</accession>
<evidence type="ECO:0000256" key="2">
    <source>
        <dbReference type="ARBA" id="ARBA00023315"/>
    </source>
</evidence>
<dbReference type="GO" id="GO:0016747">
    <property type="term" value="F:acyltransferase activity, transferring groups other than amino-acyl groups"/>
    <property type="evidence" value="ECO:0007669"/>
    <property type="project" value="InterPro"/>
</dbReference>
<evidence type="ECO:0000313" key="5">
    <source>
        <dbReference type="Proteomes" id="UP000031368"/>
    </source>
</evidence>
<reference evidence="4 5" key="1">
    <citation type="submission" date="2013-11" db="EMBL/GenBank/DDBJ databases">
        <title>Complete genome sequence of Rhizobium gallicum bv. gallicum R602.</title>
        <authorList>
            <person name="Bustos P."/>
            <person name="Santamaria R.I."/>
            <person name="Lozano L."/>
            <person name="Acosta J.L."/>
            <person name="Ormeno-Orrillo E."/>
            <person name="Rogel M.A."/>
            <person name="Romero D."/>
            <person name="Cevallos M.A."/>
            <person name="Martinez-Romero E."/>
            <person name="Gonzalez V."/>
        </authorList>
    </citation>
    <scope>NUCLEOTIDE SEQUENCE [LARGE SCALE GENOMIC DNA]</scope>
    <source>
        <strain evidence="4 5">R602</strain>
    </source>
</reference>
<dbReference type="PANTHER" id="PTHR43877">
    <property type="entry name" value="AMINOALKYLPHOSPHONATE N-ACETYLTRANSFERASE-RELATED-RELATED"/>
    <property type="match status" value="1"/>
</dbReference>
<dbReference type="InterPro" id="IPR000182">
    <property type="entry name" value="GNAT_dom"/>
</dbReference>
<dbReference type="InterPro" id="IPR016181">
    <property type="entry name" value="Acyl_CoA_acyltransferase"/>
</dbReference>
<dbReference type="AlphaFoldDB" id="A0A0B4WVF3"/>
<dbReference type="KEGG" id="rga:RGR602_CH00114"/>
<dbReference type="RefSeq" id="WP_039843488.1">
    <property type="nucleotide sequence ID" value="NZ_CP006877.1"/>
</dbReference>
<dbReference type="PROSITE" id="PS51186">
    <property type="entry name" value="GNAT"/>
    <property type="match status" value="1"/>
</dbReference>
<evidence type="ECO:0000256" key="1">
    <source>
        <dbReference type="ARBA" id="ARBA00022679"/>
    </source>
</evidence>
<dbReference type="CDD" id="cd04301">
    <property type="entry name" value="NAT_SF"/>
    <property type="match status" value="1"/>
</dbReference>
<dbReference type="HOGENOM" id="CLU_139687_1_0_5"/>
<dbReference type="PANTHER" id="PTHR43877:SF2">
    <property type="entry name" value="AMINOALKYLPHOSPHONATE N-ACETYLTRANSFERASE-RELATED"/>
    <property type="match status" value="1"/>
</dbReference>
<name>A0A0B4WVF3_9HYPH</name>
<keyword evidence="1 4" id="KW-0808">Transferase</keyword>
<organism evidence="4 5">
    <name type="scientific">Rhizobium gallicum bv. gallicum R602sp</name>
    <dbReference type="NCBI Taxonomy" id="1041138"/>
    <lineage>
        <taxon>Bacteria</taxon>
        <taxon>Pseudomonadati</taxon>
        <taxon>Pseudomonadota</taxon>
        <taxon>Alphaproteobacteria</taxon>
        <taxon>Hyphomicrobiales</taxon>
        <taxon>Rhizobiaceae</taxon>
        <taxon>Rhizobium/Agrobacterium group</taxon>
        <taxon>Rhizobium</taxon>
    </lineage>
</organism>
<keyword evidence="2" id="KW-0012">Acyltransferase</keyword>
<dbReference type="Gene3D" id="3.40.630.30">
    <property type="match status" value="1"/>
</dbReference>
<keyword evidence="5" id="KW-1185">Reference proteome</keyword>
<dbReference type="Proteomes" id="UP000031368">
    <property type="component" value="Chromosome"/>
</dbReference>
<evidence type="ECO:0000259" key="3">
    <source>
        <dbReference type="PROSITE" id="PS51186"/>
    </source>
</evidence>
<sequence length="157" mass="17425">MKIVPIDENFHRWSELLQLILSSFAYMNGRINPPSSALSLTPQSLAEKTLNEIGYVVLEDEDLLGCMFLRPEPGCLYLGKLAVAPEAQGRGIGRLLLQVAEAAARERLLSALRLDTRIELTGNHSVFAAWGFAKTAEKSHPGFDRVTYIEMRKVLAV</sequence>
<dbReference type="EMBL" id="CP006877">
    <property type="protein sequence ID" value="AJD39489.1"/>
    <property type="molecule type" value="Genomic_DNA"/>
</dbReference>
<dbReference type="InterPro" id="IPR050832">
    <property type="entry name" value="Bact_Acetyltransf"/>
</dbReference>
<feature type="domain" description="N-acetyltransferase" evidence="3">
    <location>
        <begin position="1"/>
        <end position="156"/>
    </location>
</feature>
<dbReference type="SUPFAM" id="SSF55729">
    <property type="entry name" value="Acyl-CoA N-acyltransferases (Nat)"/>
    <property type="match status" value="1"/>
</dbReference>